<proteinExistence type="predicted"/>
<name>A0ABN8K1L0_9HYPH</name>
<keyword evidence="2" id="KW-1185">Reference proteome</keyword>
<dbReference type="Proteomes" id="UP001153050">
    <property type="component" value="Unassembled WGS sequence"/>
</dbReference>
<comment type="caution">
    <text evidence="1">The sequence shown here is derived from an EMBL/GenBank/DDBJ whole genome shotgun (WGS) entry which is preliminary data.</text>
</comment>
<sequence>MWIRLDLVIEDCEPLEIIEEGFLVTGSPRSVQALLCLLPATDKFSHRCPHRFNPAALKT</sequence>
<protein>
    <submittedName>
        <fullName evidence="1">Uncharacterized protein</fullName>
    </submittedName>
</protein>
<organism evidence="1 2">
    <name type="scientific">Mesorhizobium escarrei</name>
    <dbReference type="NCBI Taxonomy" id="666018"/>
    <lineage>
        <taxon>Bacteria</taxon>
        <taxon>Pseudomonadati</taxon>
        <taxon>Pseudomonadota</taxon>
        <taxon>Alphaproteobacteria</taxon>
        <taxon>Hyphomicrobiales</taxon>
        <taxon>Phyllobacteriaceae</taxon>
        <taxon>Mesorhizobium</taxon>
    </lineage>
</organism>
<gene>
    <name evidence="1" type="ORF">MES5069_360173</name>
</gene>
<evidence type="ECO:0000313" key="1">
    <source>
        <dbReference type="EMBL" id="CAH2403136.1"/>
    </source>
</evidence>
<accession>A0ABN8K1L0</accession>
<dbReference type="EMBL" id="CAKXZT010000131">
    <property type="protein sequence ID" value="CAH2403136.1"/>
    <property type="molecule type" value="Genomic_DNA"/>
</dbReference>
<evidence type="ECO:0000313" key="2">
    <source>
        <dbReference type="Proteomes" id="UP001153050"/>
    </source>
</evidence>
<reference evidence="1 2" key="1">
    <citation type="submission" date="2022-03" db="EMBL/GenBank/DDBJ databases">
        <authorList>
            <person name="Brunel B."/>
        </authorList>
    </citation>
    <scope>NUCLEOTIDE SEQUENCE [LARGE SCALE GENOMIC DNA]</scope>
    <source>
        <strain evidence="1">STM5069sample</strain>
    </source>
</reference>